<evidence type="ECO:0000256" key="4">
    <source>
        <dbReference type="ARBA" id="ARBA00023136"/>
    </source>
</evidence>
<dbReference type="EMBL" id="HG917868">
    <property type="protein sequence ID" value="CDM67671.1"/>
    <property type="molecule type" value="Genomic_DNA"/>
</dbReference>
<dbReference type="InterPro" id="IPR017501">
    <property type="entry name" value="Phage_infect_YhgE_C"/>
</dbReference>
<keyword evidence="4 6" id="KW-0472">Membrane</keyword>
<dbReference type="RefSeq" id="WP_051483646.1">
    <property type="nucleotide sequence ID" value="NZ_HG917868.1"/>
</dbReference>
<keyword evidence="5" id="KW-0175">Coiled coil</keyword>
<dbReference type="PANTHER" id="PTHR43077">
    <property type="entry name" value="TRANSPORT PERMEASE YVFS-RELATED"/>
    <property type="match status" value="1"/>
</dbReference>
<keyword evidence="2 6" id="KW-0812">Transmembrane</keyword>
<dbReference type="PATRIC" id="fig|1216932.3.peg.490"/>
<feature type="transmembrane region" description="Helical" evidence="6">
    <location>
        <begin position="557"/>
        <end position="577"/>
    </location>
</feature>
<proteinExistence type="predicted"/>
<gene>
    <name evidence="8" type="ORF">CM240_0506</name>
</gene>
<evidence type="ECO:0000256" key="2">
    <source>
        <dbReference type="ARBA" id="ARBA00022692"/>
    </source>
</evidence>
<evidence type="ECO:0000256" key="3">
    <source>
        <dbReference type="ARBA" id="ARBA00022989"/>
    </source>
</evidence>
<reference evidence="8 9" key="1">
    <citation type="submission" date="2013-11" db="EMBL/GenBank/DDBJ databases">
        <title>Complete genome sequence of Clostridum sp. M2/40.</title>
        <authorList>
            <person name="Wibberg D."/>
            <person name="Puehler A."/>
            <person name="Schlueter A."/>
        </authorList>
    </citation>
    <scope>NUCLEOTIDE SEQUENCE [LARGE SCALE GENOMIC DNA]</scope>
    <source>
        <strain evidence="9">M2/40</strain>
    </source>
</reference>
<dbReference type="InterPro" id="IPR051328">
    <property type="entry name" value="T7SS_ABC-Transporter"/>
</dbReference>
<feature type="coiled-coil region" evidence="5">
    <location>
        <begin position="449"/>
        <end position="476"/>
    </location>
</feature>
<dbReference type="GO" id="GO:0016020">
    <property type="term" value="C:membrane"/>
    <property type="evidence" value="ECO:0007669"/>
    <property type="project" value="UniProtKB-SubCell"/>
</dbReference>
<accession>W6RST7</accession>
<dbReference type="Gene3D" id="3.40.1710.10">
    <property type="entry name" value="abc type-2 transporter like domain"/>
    <property type="match status" value="1"/>
</dbReference>
<evidence type="ECO:0000313" key="9">
    <source>
        <dbReference type="Proteomes" id="UP000019426"/>
    </source>
</evidence>
<dbReference type="STRING" id="1216932.CM240_0506"/>
<dbReference type="Proteomes" id="UP000019426">
    <property type="component" value="Chromosome M2/40_rep1"/>
</dbReference>
<evidence type="ECO:0000313" key="8">
    <source>
        <dbReference type="EMBL" id="CDM67671.1"/>
    </source>
</evidence>
<feature type="transmembrane region" description="Helical" evidence="6">
    <location>
        <begin position="518"/>
        <end position="537"/>
    </location>
</feature>
<feature type="domain" description="ABC-2 type transporter transmembrane" evidence="7">
    <location>
        <begin position="556"/>
        <end position="665"/>
    </location>
</feature>
<protein>
    <submittedName>
        <fullName evidence="8">Phage infection protein</fullName>
    </submittedName>
</protein>
<evidence type="ECO:0000256" key="6">
    <source>
        <dbReference type="SAM" id="Phobius"/>
    </source>
</evidence>
<dbReference type="AlphaFoldDB" id="W6RST7"/>
<dbReference type="HOGENOM" id="CLU_004534_2_0_9"/>
<feature type="transmembrane region" description="Helical" evidence="6">
    <location>
        <begin position="20"/>
        <end position="38"/>
    </location>
</feature>
<dbReference type="InterPro" id="IPR017500">
    <property type="entry name" value="Phage_infect_YhgE_N"/>
</dbReference>
<evidence type="ECO:0000256" key="1">
    <source>
        <dbReference type="ARBA" id="ARBA00004141"/>
    </source>
</evidence>
<dbReference type="NCBIfam" id="TIGR03062">
    <property type="entry name" value="pip_yhgE_Cterm"/>
    <property type="match status" value="1"/>
</dbReference>
<dbReference type="Pfam" id="PF01061">
    <property type="entry name" value="ABC2_membrane"/>
    <property type="match status" value="1"/>
</dbReference>
<feature type="transmembrane region" description="Helical" evidence="6">
    <location>
        <begin position="621"/>
        <end position="639"/>
    </location>
</feature>
<keyword evidence="3 6" id="KW-1133">Transmembrane helix</keyword>
<dbReference type="eggNOG" id="COG1511">
    <property type="taxonomic scope" value="Bacteria"/>
</dbReference>
<evidence type="ECO:0000259" key="7">
    <source>
        <dbReference type="Pfam" id="PF01061"/>
    </source>
</evidence>
<sequence length="717" mass="78867">MKNDLKVFKRDLISIVKSPVAILIVVAVCIIPSLYAWINIKACWDPYENTSDIAVAVVNNDKGTTFNNEDLNFGDTIIESLKENKKIGWKFVNSKKAENGVLDGTYYSYIEIPEDFSESLASLLSDNPKKATILYKVDTKTNAVAVKITDTAKKTLVDEITTNFVATVNEILFSYLEENGQSLKEDEKAIIDLKNNIINIDNNMSLITEVLDKVSNSSGDLTTYLSTLQTSIPKLAKSIENLKNNTANTGGTLQTSIESINTSIDNIQFRIKASQGSTEHVISLIGDLEKLDTEGIRNEGLAIATSIQSDLQSMSNNIKDIQDFLEKINRDNNEVIVNMISTLENTNEIIKGIQTNISAIQSSINNGKLDSNAIDNAKKNISKIKSNLDSTSTQYTNIVKGQLNNIASSLRNSTDDAVKLISKTEGITSELENMLSTATDATDLTSEMTSKLKNKLEEFSDVIKEVSDKLKSVNDDDVSQIIAILQNSPEVMSDFMSDPFKIEEESIFSIPNYGSAMAPLYTVLALWVGGVIASAIFKTEPPEFEGSESLTIKEKYFGKMMTFCFIGVMQGLIAVLGDLYLLKIHAVEPLLLVAFSLVTSLTFTIIIYTLVSLFGNLGKGISIVFLVVQLAGSGASYPIEVNPVFFRIVQPFLPFTYAVGGFREAIGGVVTSNVVKDFTFLFIVSIIFILLGYFLKLKTNNTMNKLRARFKESGLAE</sequence>
<organism evidence="8 9">
    <name type="scientific">Clostridium bornimense</name>
    <dbReference type="NCBI Taxonomy" id="1216932"/>
    <lineage>
        <taxon>Bacteria</taxon>
        <taxon>Bacillati</taxon>
        <taxon>Bacillota</taxon>
        <taxon>Clostridia</taxon>
        <taxon>Eubacteriales</taxon>
        <taxon>Clostridiaceae</taxon>
        <taxon>Clostridium</taxon>
    </lineage>
</organism>
<dbReference type="InterPro" id="IPR013525">
    <property type="entry name" value="ABC2_TM"/>
</dbReference>
<evidence type="ECO:0000256" key="5">
    <source>
        <dbReference type="SAM" id="Coils"/>
    </source>
</evidence>
<dbReference type="NCBIfam" id="TIGR03061">
    <property type="entry name" value="pip_yhgE_Nterm"/>
    <property type="match status" value="1"/>
</dbReference>
<feature type="transmembrane region" description="Helical" evidence="6">
    <location>
        <begin position="678"/>
        <end position="695"/>
    </location>
</feature>
<dbReference type="GO" id="GO:0140359">
    <property type="term" value="F:ABC-type transporter activity"/>
    <property type="evidence" value="ECO:0007669"/>
    <property type="project" value="InterPro"/>
</dbReference>
<comment type="subcellular location">
    <subcellularLocation>
        <location evidence="1">Membrane</location>
        <topology evidence="1">Multi-pass membrane protein</topology>
    </subcellularLocation>
</comment>
<feature type="transmembrane region" description="Helical" evidence="6">
    <location>
        <begin position="589"/>
        <end position="614"/>
    </location>
</feature>
<name>W6RST7_9CLOT</name>
<dbReference type="PANTHER" id="PTHR43077:SF10">
    <property type="entry name" value="TRANSPORT PERMEASE PROTEIN"/>
    <property type="match status" value="1"/>
</dbReference>
<keyword evidence="9" id="KW-1185">Reference proteome</keyword>
<dbReference type="KEGG" id="clt:CM240_0506"/>